<reference evidence="1 2" key="1">
    <citation type="submission" date="2018-08" db="EMBL/GenBank/DDBJ databases">
        <title>Genomic investigation of the strawberry pathogen Phytophthora fragariae indicates pathogenicity is determined by transcriptional variation in three key races.</title>
        <authorList>
            <person name="Adams T.M."/>
            <person name="Armitage A.D."/>
            <person name="Sobczyk M.K."/>
            <person name="Bates H.J."/>
            <person name="Dunwell J.M."/>
            <person name="Nellist C.F."/>
            <person name="Harrison R.J."/>
        </authorList>
    </citation>
    <scope>NUCLEOTIDE SEQUENCE [LARGE SCALE GENOMIC DNA]</scope>
    <source>
        <strain evidence="1 2">BC-1</strain>
    </source>
</reference>
<comment type="caution">
    <text evidence="1">The sequence shown here is derived from an EMBL/GenBank/DDBJ whole genome shotgun (WGS) entry which is preliminary data.</text>
</comment>
<name>A0A6A3VS50_9STRA</name>
<dbReference type="AlphaFoldDB" id="A0A6A3VS50"/>
<sequence>MSLWVTTVKQLKVIRLIRNEIPDGKNSGARNVVHEFSNLLIAAFEKAQEVLEGSFDHSIHIHKKRRL</sequence>
<accession>A0A6A3VS50</accession>
<dbReference type="EMBL" id="QXGD01004119">
    <property type="protein sequence ID" value="KAE9172376.1"/>
    <property type="molecule type" value="Genomic_DNA"/>
</dbReference>
<proteinExistence type="predicted"/>
<organism evidence="1 2">
    <name type="scientific">Phytophthora fragariae</name>
    <dbReference type="NCBI Taxonomy" id="53985"/>
    <lineage>
        <taxon>Eukaryota</taxon>
        <taxon>Sar</taxon>
        <taxon>Stramenopiles</taxon>
        <taxon>Oomycota</taxon>
        <taxon>Peronosporomycetes</taxon>
        <taxon>Peronosporales</taxon>
        <taxon>Peronosporaceae</taxon>
        <taxon>Phytophthora</taxon>
    </lineage>
</organism>
<evidence type="ECO:0000313" key="2">
    <source>
        <dbReference type="Proteomes" id="UP000440367"/>
    </source>
</evidence>
<protein>
    <submittedName>
        <fullName evidence="1">Uncharacterized protein</fullName>
    </submittedName>
</protein>
<dbReference type="Proteomes" id="UP000440367">
    <property type="component" value="Unassembled WGS sequence"/>
</dbReference>
<gene>
    <name evidence="1" type="ORF">PF002_g29584</name>
</gene>
<evidence type="ECO:0000313" key="1">
    <source>
        <dbReference type="EMBL" id="KAE9172376.1"/>
    </source>
</evidence>